<organism evidence="11 12">
    <name type="scientific">Rachiplusia nu nucleopolyhedrovirus</name>
    <dbReference type="NCBI Taxonomy" id="2605775"/>
    <lineage>
        <taxon>Viruses</taxon>
        <taxon>Viruses incertae sedis</taxon>
        <taxon>Naldaviricetes</taxon>
        <taxon>Lefavirales</taxon>
        <taxon>Baculoviridae</taxon>
        <taxon>Alphabaculovirus</taxon>
        <taxon>Alphabaculovirus ranus</taxon>
    </lineage>
</organism>
<name>A0AAE6M6G2_9ABAC</name>
<evidence type="ECO:0000256" key="6">
    <source>
        <dbReference type="ARBA" id="ARBA00022921"/>
    </source>
</evidence>
<dbReference type="RefSeq" id="YP_010799590.1">
    <property type="nucleotide sequence ID" value="NC_076682.1"/>
</dbReference>
<dbReference type="GO" id="GO:0019031">
    <property type="term" value="C:viral envelope"/>
    <property type="evidence" value="ECO:0007669"/>
    <property type="project" value="UniProtKB-KW"/>
</dbReference>
<evidence type="ECO:0000313" key="12">
    <source>
        <dbReference type="Proteomes" id="UP000830719"/>
    </source>
</evidence>
<evidence type="ECO:0000256" key="8">
    <source>
        <dbReference type="ARBA" id="ARBA00023136"/>
    </source>
</evidence>
<evidence type="ECO:0000256" key="7">
    <source>
        <dbReference type="ARBA" id="ARBA00022989"/>
    </source>
</evidence>
<sequence length="362" mass="39438">MSFFNPLRRVNKIYSNSADFVLDNAAVVNGAPTGFKNVLNNVNVQNVSNNRVIPGYNIGNNNFISTADMNRLMRNNDVSGIRNVFNNVTQNDLNGLNLLRRADNVPDAALHSSNLKRNAVKQNYPSTNTTTPSGVDNVLQQNPRLNTYLQNLKTAGTVALIGTGVYLAFSAANLIQDIIEALNRTGGSWYYRGSQGGDIIDECLLIHRTCKQPDSLTGVEICNIDPLISNTTQLNSICQGFNYEVEKTVCRASDPNANIDSPQYVDISDLAPGQTINCVEPYNMGDLIGDLGLDGLLGEEGLVNKSSNKSQSLSDSLLPFILMIGAIALFLIIGYFVIKRLLNRQTVSVENTATVAERTTGR</sequence>
<evidence type="ECO:0000256" key="3">
    <source>
        <dbReference type="ARBA" id="ARBA00022692"/>
    </source>
</evidence>
<dbReference type="InterPro" id="IPR006733">
    <property type="entry name" value="Baculo_ODV-E56"/>
</dbReference>
<dbReference type="Proteomes" id="UP000830719">
    <property type="component" value="Segment"/>
</dbReference>
<evidence type="ECO:0000256" key="2">
    <source>
        <dbReference type="ARBA" id="ARBA00008534"/>
    </source>
</evidence>
<dbReference type="GeneID" id="80538083"/>
<keyword evidence="9" id="KW-0325">Glycoprotein</keyword>
<proteinExistence type="inferred from homology"/>
<evidence type="ECO:0000256" key="5">
    <source>
        <dbReference type="ARBA" id="ARBA00022879"/>
    </source>
</evidence>
<dbReference type="Pfam" id="PF04639">
    <property type="entry name" value="Baculo_E56"/>
    <property type="match status" value="1"/>
</dbReference>
<accession>A0AAE6M6G2</accession>
<comment type="subcellular location">
    <subcellularLocation>
        <location evidence="1">Virion membrane</location>
    </subcellularLocation>
</comment>
<evidence type="ECO:0000313" key="11">
    <source>
        <dbReference type="EMBL" id="QEI03577.1"/>
    </source>
</evidence>
<dbReference type="EMBL" id="MK419956">
    <property type="protein sequence ID" value="QEI03577.1"/>
    <property type="molecule type" value="Genomic_DNA"/>
</dbReference>
<protein>
    <submittedName>
        <fullName evidence="11">ODV-E56</fullName>
    </submittedName>
</protein>
<keyword evidence="6" id="KW-0426">Late protein</keyword>
<gene>
    <name evidence="11" type="primary">odv-e56</name>
    <name evidence="11" type="synonym">pif-5</name>
</gene>
<keyword evidence="4" id="KW-0946">Virion</keyword>
<feature type="transmembrane region" description="Helical" evidence="10">
    <location>
        <begin position="317"/>
        <end position="338"/>
    </location>
</feature>
<keyword evidence="3 10" id="KW-0812">Transmembrane</keyword>
<keyword evidence="7 10" id="KW-1133">Transmembrane helix</keyword>
<evidence type="ECO:0000256" key="1">
    <source>
        <dbReference type="ARBA" id="ARBA00004182"/>
    </source>
</evidence>
<keyword evidence="8 10" id="KW-0472">Membrane</keyword>
<comment type="similarity">
    <text evidence="2">Belongs to the baculoviridae E56 family.</text>
</comment>
<reference evidence="11" key="1">
    <citation type="submission" date="2019-01" db="EMBL/GenBank/DDBJ databases">
        <authorList>
            <person name="Trentin L.B."/>
            <person name="Santos E.R."/>
            <person name="Silva L.A."/>
            <person name="Sosa-Gomez D.R."/>
            <person name="Ribeiro B.M."/>
            <person name="Ardisson-Araujo D.M.P."/>
        </authorList>
    </citation>
    <scope>NUCLEOTIDE SEQUENCE</scope>
    <source>
        <strain evidence="11">VPN54</strain>
    </source>
</reference>
<keyword evidence="12" id="KW-1185">Reference proteome</keyword>
<dbReference type="GO" id="GO:0055036">
    <property type="term" value="C:virion membrane"/>
    <property type="evidence" value="ECO:0007669"/>
    <property type="project" value="UniProtKB-SubCell"/>
</dbReference>
<evidence type="ECO:0000256" key="4">
    <source>
        <dbReference type="ARBA" id="ARBA00022844"/>
    </source>
</evidence>
<dbReference type="KEGG" id="vg:80538083"/>
<evidence type="ECO:0000256" key="9">
    <source>
        <dbReference type="ARBA" id="ARBA00023180"/>
    </source>
</evidence>
<keyword evidence="5" id="KW-0261">Viral envelope protein</keyword>
<evidence type="ECO:0000256" key="10">
    <source>
        <dbReference type="SAM" id="Phobius"/>
    </source>
</evidence>